<dbReference type="PANTHER" id="PTHR31988:SF19">
    <property type="entry name" value="9-O-ACETYL-N-ACETYLNEURAMINIC ACID DEACETYLASE-RELATED"/>
    <property type="match status" value="1"/>
</dbReference>
<organism evidence="3 4">
    <name type="scientific">Clostridium estertheticum</name>
    <dbReference type="NCBI Taxonomy" id="238834"/>
    <lineage>
        <taxon>Bacteria</taxon>
        <taxon>Bacillati</taxon>
        <taxon>Bacillota</taxon>
        <taxon>Clostridia</taxon>
        <taxon>Eubacteriales</taxon>
        <taxon>Clostridiaceae</taxon>
        <taxon>Clostridium</taxon>
    </lineage>
</organism>
<evidence type="ECO:0000313" key="4">
    <source>
        <dbReference type="Proteomes" id="UP000531659"/>
    </source>
</evidence>
<evidence type="ECO:0000313" key="3">
    <source>
        <dbReference type="EMBL" id="NNU77887.1"/>
    </source>
</evidence>
<evidence type="ECO:0000256" key="1">
    <source>
        <dbReference type="ARBA" id="ARBA00022801"/>
    </source>
</evidence>
<keyword evidence="1" id="KW-0378">Hydrolase</keyword>
<dbReference type="PANTHER" id="PTHR31988">
    <property type="entry name" value="ESTERASE, PUTATIVE (DUF303)-RELATED"/>
    <property type="match status" value="1"/>
</dbReference>
<accession>A0A7Y3T0J5</accession>
<feature type="domain" description="Sialate O-acetylesterase" evidence="2">
    <location>
        <begin position="4"/>
        <end position="225"/>
    </location>
</feature>
<dbReference type="SUPFAM" id="SSF52266">
    <property type="entry name" value="SGNH hydrolase"/>
    <property type="match status" value="1"/>
</dbReference>
<dbReference type="EMBL" id="JABEYB010000016">
    <property type="protein sequence ID" value="NNU77887.1"/>
    <property type="molecule type" value="Genomic_DNA"/>
</dbReference>
<reference evidence="3 4" key="1">
    <citation type="submission" date="2020-05" db="EMBL/GenBank/DDBJ databases">
        <title>Complete genome of Clostridium estertheticum subspecies estertheticum, isolated from Vacuum packed lamb meat from New Zealand imported to Switzerland.</title>
        <authorList>
            <person name="Wambui J."/>
            <person name="Stevens M.J.A."/>
            <person name="Stephan R."/>
        </authorList>
    </citation>
    <scope>NUCLEOTIDE SEQUENCE [LARGE SCALE GENOMIC DNA]</scope>
    <source>
        <strain evidence="3 4">CEST001</strain>
    </source>
</reference>
<dbReference type="Gene3D" id="6.10.170.10">
    <property type="match status" value="1"/>
</dbReference>
<dbReference type="GO" id="GO:0016787">
    <property type="term" value="F:hydrolase activity"/>
    <property type="evidence" value="ECO:0007669"/>
    <property type="project" value="UniProtKB-KW"/>
</dbReference>
<dbReference type="AlphaFoldDB" id="A0A7Y3T0J5"/>
<dbReference type="InterPro" id="IPR052940">
    <property type="entry name" value="Carb_Esterase_6"/>
</dbReference>
<dbReference type="InterPro" id="IPR036514">
    <property type="entry name" value="SGNH_hydro_sf"/>
</dbReference>
<name>A0A7Y3T0J5_9CLOT</name>
<dbReference type="Pfam" id="PF03629">
    <property type="entry name" value="SASA"/>
    <property type="match status" value="1"/>
</dbReference>
<comment type="caution">
    <text evidence="3">The sequence shown here is derived from an EMBL/GenBank/DDBJ whole genome shotgun (WGS) entry which is preliminary data.</text>
</comment>
<proteinExistence type="predicted"/>
<gene>
    <name evidence="3" type="ORF">HLQ16_18310</name>
</gene>
<evidence type="ECO:0000259" key="2">
    <source>
        <dbReference type="Pfam" id="PF03629"/>
    </source>
</evidence>
<protein>
    <submittedName>
        <fullName evidence="3">Sialate O-acetylesterase</fullName>
    </submittedName>
</protein>
<dbReference type="Proteomes" id="UP000531659">
    <property type="component" value="Unassembled WGS sequence"/>
</dbReference>
<sequence length="282" mass="31960">MVKSFLMLGQSNMAGRGFIHEVAPIYNERIQMLRNGRWQMMTEPINYDRPVSGIGLAGSFADAWCLQNQEDTIGLIPCAEGGSTLDEWTIDQVLFRHAITEAKFAMQSSDLTGILWHQGETDSMNGNYKVYYKKLLLIIEALRKELNAPDIPLIIGGLGDFLGKKGFGKGCIEYNFINQELQKFTVEQDNCYFVTASGLTSNTDGIHIDAISQRKFGLRYFEAFSNKRHVMKPLINENKLININNARTHTKAEKIYIKSMDFALGKISYDEFESQFIQIKNG</sequence>
<dbReference type="Gene3D" id="3.40.50.1110">
    <property type="entry name" value="SGNH hydrolase"/>
    <property type="match status" value="1"/>
</dbReference>
<dbReference type="InterPro" id="IPR005181">
    <property type="entry name" value="SASA"/>
</dbReference>
<dbReference type="RefSeq" id="WP_171298497.1">
    <property type="nucleotide sequence ID" value="NZ_CP087098.1"/>
</dbReference>